<evidence type="ECO:0000313" key="2">
    <source>
        <dbReference type="Proteomes" id="UP000887540"/>
    </source>
</evidence>
<feature type="region of interest" description="Disordered" evidence="1">
    <location>
        <begin position="33"/>
        <end position="58"/>
    </location>
</feature>
<evidence type="ECO:0000313" key="3">
    <source>
        <dbReference type="WBParaSite" id="ACRNAN_scaffold26587.g10322.t1"/>
    </source>
</evidence>
<protein>
    <submittedName>
        <fullName evidence="3">Uncharacterized protein</fullName>
    </submittedName>
</protein>
<name>A0A914DJ17_9BILA</name>
<organism evidence="2 3">
    <name type="scientific">Acrobeloides nanus</name>
    <dbReference type="NCBI Taxonomy" id="290746"/>
    <lineage>
        <taxon>Eukaryota</taxon>
        <taxon>Metazoa</taxon>
        <taxon>Ecdysozoa</taxon>
        <taxon>Nematoda</taxon>
        <taxon>Chromadorea</taxon>
        <taxon>Rhabditida</taxon>
        <taxon>Tylenchina</taxon>
        <taxon>Cephalobomorpha</taxon>
        <taxon>Cephaloboidea</taxon>
        <taxon>Cephalobidae</taxon>
        <taxon>Acrobeloides</taxon>
    </lineage>
</organism>
<accession>A0A914DJ17</accession>
<reference evidence="3" key="1">
    <citation type="submission" date="2022-11" db="UniProtKB">
        <authorList>
            <consortium name="WormBaseParasite"/>
        </authorList>
    </citation>
    <scope>IDENTIFICATION</scope>
</reference>
<dbReference type="WBParaSite" id="ACRNAN_scaffold26587.g10322.t1">
    <property type="protein sequence ID" value="ACRNAN_scaffold26587.g10322.t1"/>
    <property type="gene ID" value="ACRNAN_scaffold26587.g10322"/>
</dbReference>
<dbReference type="Proteomes" id="UP000887540">
    <property type="component" value="Unplaced"/>
</dbReference>
<keyword evidence="2" id="KW-1185">Reference proteome</keyword>
<sequence>QAVDLAATVKSPKLKDQAKMKMIMEAEELDEEAEKRLVVSEGGEQPQEEVDEEKKKLNDQQVQIDMNLRLNQVGIEISHGDKLVLCAYMRRFGYQLQMRTFDLVMNLHLGSLTVEQNQYKSIAKTRDHLYLIDNEYDEGDNLLTMRFVQANKESPFFATEYQSIEQAIDFEFKGLNVTL</sequence>
<proteinExistence type="predicted"/>
<evidence type="ECO:0000256" key="1">
    <source>
        <dbReference type="SAM" id="MobiDB-lite"/>
    </source>
</evidence>
<dbReference type="AlphaFoldDB" id="A0A914DJ17"/>